<evidence type="ECO:0000313" key="8">
    <source>
        <dbReference type="Proteomes" id="UP000661858"/>
    </source>
</evidence>
<keyword evidence="2 5" id="KW-0378">Hydrolase</keyword>
<evidence type="ECO:0000256" key="1">
    <source>
        <dbReference type="ARBA" id="ARBA00022741"/>
    </source>
</evidence>
<evidence type="ECO:0000256" key="4">
    <source>
        <dbReference type="ARBA" id="ARBA00022840"/>
    </source>
</evidence>
<dbReference type="GO" id="GO:0003677">
    <property type="term" value="F:DNA binding"/>
    <property type="evidence" value="ECO:0007669"/>
    <property type="project" value="InterPro"/>
</dbReference>
<dbReference type="InterPro" id="IPR014016">
    <property type="entry name" value="UvrD-like_ATP-bd"/>
</dbReference>
<keyword evidence="4 5" id="KW-0067">ATP-binding</keyword>
<dbReference type="Pfam" id="PF13538">
    <property type="entry name" value="UvrD_C_2"/>
    <property type="match status" value="1"/>
</dbReference>
<dbReference type="SUPFAM" id="SSF52540">
    <property type="entry name" value="P-loop containing nucleoside triphosphate hydrolases"/>
    <property type="match status" value="1"/>
</dbReference>
<keyword evidence="1 5" id="KW-0547">Nucleotide-binding</keyword>
<dbReference type="EMBL" id="JAERRK010000003">
    <property type="protein sequence ID" value="MBL1081868.1"/>
    <property type="molecule type" value="Genomic_DNA"/>
</dbReference>
<dbReference type="PANTHER" id="PTHR11070">
    <property type="entry name" value="UVRD / RECB / PCRA DNA HELICASE FAMILY MEMBER"/>
    <property type="match status" value="1"/>
</dbReference>
<dbReference type="GO" id="GO:0000725">
    <property type="term" value="P:recombinational repair"/>
    <property type="evidence" value="ECO:0007669"/>
    <property type="project" value="TreeGrafter"/>
</dbReference>
<evidence type="ECO:0000256" key="5">
    <source>
        <dbReference type="PROSITE-ProRule" id="PRU00560"/>
    </source>
</evidence>
<dbReference type="InterPro" id="IPR027417">
    <property type="entry name" value="P-loop_NTPase"/>
</dbReference>
<feature type="binding site" evidence="5">
    <location>
        <begin position="202"/>
        <end position="209"/>
    </location>
    <ligand>
        <name>ATP</name>
        <dbReference type="ChEBI" id="CHEBI:30616"/>
    </ligand>
</feature>
<dbReference type="GO" id="GO:0005524">
    <property type="term" value="F:ATP binding"/>
    <property type="evidence" value="ECO:0007669"/>
    <property type="project" value="UniProtKB-UniRule"/>
</dbReference>
<dbReference type="Proteomes" id="UP000661858">
    <property type="component" value="Unassembled WGS sequence"/>
</dbReference>
<dbReference type="PANTHER" id="PTHR11070:SF45">
    <property type="entry name" value="DNA 3'-5' HELICASE"/>
    <property type="match status" value="1"/>
</dbReference>
<dbReference type="Pfam" id="PF00580">
    <property type="entry name" value="UvrD-helicase"/>
    <property type="match status" value="1"/>
</dbReference>
<gene>
    <name evidence="7" type="ORF">JK359_07710</name>
</gene>
<dbReference type="AlphaFoldDB" id="A0A937JNX3"/>
<organism evidence="7 8">
    <name type="scientific">Streptomyces actinomycinicus</name>
    <dbReference type="NCBI Taxonomy" id="1695166"/>
    <lineage>
        <taxon>Bacteria</taxon>
        <taxon>Bacillati</taxon>
        <taxon>Actinomycetota</taxon>
        <taxon>Actinomycetes</taxon>
        <taxon>Kitasatosporales</taxon>
        <taxon>Streptomycetaceae</taxon>
        <taxon>Streptomyces</taxon>
    </lineage>
</organism>
<dbReference type="FunFam" id="3.40.50.300:FF:001426">
    <property type="entry name" value="DNA helicase"/>
    <property type="match status" value="1"/>
</dbReference>
<dbReference type="InterPro" id="IPR027785">
    <property type="entry name" value="UvrD-like_helicase_C"/>
</dbReference>
<keyword evidence="8" id="KW-1185">Reference proteome</keyword>
<dbReference type="InterPro" id="IPR000212">
    <property type="entry name" value="DNA_helicase_UvrD/REP"/>
</dbReference>
<name>A0A937JNX3_9ACTN</name>
<dbReference type="GO" id="GO:0043138">
    <property type="term" value="F:3'-5' DNA helicase activity"/>
    <property type="evidence" value="ECO:0007669"/>
    <property type="project" value="TreeGrafter"/>
</dbReference>
<dbReference type="GO" id="GO:0016787">
    <property type="term" value="F:hydrolase activity"/>
    <property type="evidence" value="ECO:0007669"/>
    <property type="project" value="UniProtKB-UniRule"/>
</dbReference>
<dbReference type="PROSITE" id="PS51198">
    <property type="entry name" value="UVRD_HELICASE_ATP_BIND"/>
    <property type="match status" value="1"/>
</dbReference>
<accession>A0A937JNX3</accession>
<dbReference type="RefSeq" id="WP_201833216.1">
    <property type="nucleotide sequence ID" value="NZ_JAERRK010000003.1"/>
</dbReference>
<evidence type="ECO:0000256" key="2">
    <source>
        <dbReference type="ARBA" id="ARBA00022801"/>
    </source>
</evidence>
<feature type="domain" description="UvrD-like helicase ATP-binding" evidence="6">
    <location>
        <begin position="181"/>
        <end position="534"/>
    </location>
</feature>
<protein>
    <submittedName>
        <fullName evidence="7">AAA family ATPase</fullName>
    </submittedName>
</protein>
<proteinExistence type="predicted"/>
<sequence length="680" mass="73474">MSTPVDDPLAREGAHLAASRSALRAMREDVEALDITDVTANWVNAEVLARQIDERIKALADLSDTPLFFGRLDYLHAPGAERAEGAAGERFYIGRRHVHDADGDPMVIDWRAPVSQPFYRASKKDPMDIALRRRFGYTGGDLTAYEDEHLSDPGEAAGTSKLLQQEIERPRVGPMRDIVATIQPEQDEIVRSGLGGTVCVQGGPGTGKTAVGLHRVAYLLYAHRERLARTGTLVIGPNRSFLHYIEQVLPALGELAVQQATVDDLVAHVEVRGADDAPAAIVKGDARMAQVLRRALYAHVTLPAEPVVVVRGSRRWRVPAYELEEIVRELLDRDIRYGAAREALPQRIAHAVLVQMERAGEAPDDRVQDAVARNSAVKAAVKAVWPAVDPARLVLRLLSDAEFLAEHAEGILDGDEQKTILWAKPVRSVKSARWSAADAVLIDEAADLIQRTASLGHVVLDEAQDLSPMQYRAVGRRCTTGSATVLGDLAQGTTPWATRSWAEALDHLGKQEGAVEELTAGFRVPTDVIAYASRLLPHIAPGLTPVASVRENPGFFEVRSATETSEVVAACTELLRNEGSTGLIAADARVPALAEALTAAGIGFLAPGEETTRETRLTLVPASLAKGLEYDYVVLDEPQAVVDGEPDERTGLRRLYVALTRAVSGLIVTHAAPLPAQLAA</sequence>
<keyword evidence="3 5" id="KW-0347">Helicase</keyword>
<dbReference type="GO" id="GO:0005829">
    <property type="term" value="C:cytosol"/>
    <property type="evidence" value="ECO:0007669"/>
    <property type="project" value="TreeGrafter"/>
</dbReference>
<dbReference type="Gene3D" id="3.40.50.300">
    <property type="entry name" value="P-loop containing nucleotide triphosphate hydrolases"/>
    <property type="match status" value="2"/>
</dbReference>
<evidence type="ECO:0000259" key="6">
    <source>
        <dbReference type="PROSITE" id="PS51198"/>
    </source>
</evidence>
<reference evidence="7" key="1">
    <citation type="submission" date="2021-01" db="EMBL/GenBank/DDBJ databases">
        <title>WGS of actinomycetes isolated from Thailand.</title>
        <authorList>
            <person name="Thawai C."/>
        </authorList>
    </citation>
    <scope>NUCLEOTIDE SEQUENCE</scope>
    <source>
        <strain evidence="7">RCU-197</strain>
    </source>
</reference>
<evidence type="ECO:0000313" key="7">
    <source>
        <dbReference type="EMBL" id="MBL1081868.1"/>
    </source>
</evidence>
<comment type="caution">
    <text evidence="7">The sequence shown here is derived from an EMBL/GenBank/DDBJ whole genome shotgun (WGS) entry which is preliminary data.</text>
</comment>
<dbReference type="FunFam" id="3.40.50.300:FF:000994">
    <property type="entry name" value="DNA helicase"/>
    <property type="match status" value="1"/>
</dbReference>
<evidence type="ECO:0000256" key="3">
    <source>
        <dbReference type="ARBA" id="ARBA00022806"/>
    </source>
</evidence>